<dbReference type="InterPro" id="IPR045164">
    <property type="entry name" value="RBM41/RNPC3"/>
</dbReference>
<feature type="compositionally biased region" description="Acidic residues" evidence="7">
    <location>
        <begin position="221"/>
        <end position="235"/>
    </location>
</feature>
<protein>
    <recommendedName>
        <fullName evidence="2">RNA-binding region-containing protein 3</fullName>
    </recommendedName>
</protein>
<comment type="caution">
    <text evidence="9">The sequence shown here is derived from an EMBL/GenBank/DDBJ whole genome shotgun (WGS) entry which is preliminary data.</text>
</comment>
<dbReference type="GO" id="GO:0000398">
    <property type="term" value="P:mRNA splicing, via spliceosome"/>
    <property type="evidence" value="ECO:0007669"/>
    <property type="project" value="TreeGrafter"/>
</dbReference>
<dbReference type="SUPFAM" id="SSF54928">
    <property type="entry name" value="RNA-binding domain, RBD"/>
    <property type="match status" value="2"/>
</dbReference>
<keyword evidence="3" id="KW-0677">Repeat</keyword>
<dbReference type="InterPro" id="IPR012677">
    <property type="entry name" value="Nucleotide-bd_a/b_plait_sf"/>
</dbReference>
<evidence type="ECO:0000313" key="10">
    <source>
        <dbReference type="Proteomes" id="UP000827092"/>
    </source>
</evidence>
<dbReference type="GO" id="GO:0030626">
    <property type="term" value="F:U12 snRNA binding"/>
    <property type="evidence" value="ECO:0007669"/>
    <property type="project" value="TreeGrafter"/>
</dbReference>
<organism evidence="9 10">
    <name type="scientific">Oedothorax gibbosus</name>
    <dbReference type="NCBI Taxonomy" id="931172"/>
    <lineage>
        <taxon>Eukaryota</taxon>
        <taxon>Metazoa</taxon>
        <taxon>Ecdysozoa</taxon>
        <taxon>Arthropoda</taxon>
        <taxon>Chelicerata</taxon>
        <taxon>Arachnida</taxon>
        <taxon>Araneae</taxon>
        <taxon>Araneomorphae</taxon>
        <taxon>Entelegynae</taxon>
        <taxon>Araneoidea</taxon>
        <taxon>Linyphiidae</taxon>
        <taxon>Erigoninae</taxon>
        <taxon>Oedothorax</taxon>
    </lineage>
</organism>
<feature type="region of interest" description="Disordered" evidence="7">
    <location>
        <begin position="221"/>
        <end position="241"/>
    </location>
</feature>
<dbReference type="SMART" id="SM00360">
    <property type="entry name" value="RRM"/>
    <property type="match status" value="2"/>
</dbReference>
<dbReference type="Pfam" id="PF00076">
    <property type="entry name" value="RRM_1"/>
    <property type="match status" value="2"/>
</dbReference>
<evidence type="ECO:0000256" key="4">
    <source>
        <dbReference type="ARBA" id="ARBA00022884"/>
    </source>
</evidence>
<dbReference type="EMBL" id="JAFNEN010000277">
    <property type="protein sequence ID" value="KAG8187167.1"/>
    <property type="molecule type" value="Genomic_DNA"/>
</dbReference>
<evidence type="ECO:0000259" key="8">
    <source>
        <dbReference type="PROSITE" id="PS50102"/>
    </source>
</evidence>
<reference evidence="9 10" key="1">
    <citation type="journal article" date="2022" name="Nat. Ecol. Evol.">
        <title>A masculinizing supergene underlies an exaggerated male reproductive morph in a spider.</title>
        <authorList>
            <person name="Hendrickx F."/>
            <person name="De Corte Z."/>
            <person name="Sonet G."/>
            <person name="Van Belleghem S.M."/>
            <person name="Kostlbacher S."/>
            <person name="Vangestel C."/>
        </authorList>
    </citation>
    <scope>NUCLEOTIDE SEQUENCE [LARGE SCALE GENOMIC DNA]</scope>
    <source>
        <strain evidence="9">W744_W776</strain>
    </source>
</reference>
<dbReference type="AlphaFoldDB" id="A0AAV6US75"/>
<evidence type="ECO:0000256" key="7">
    <source>
        <dbReference type="SAM" id="MobiDB-lite"/>
    </source>
</evidence>
<evidence type="ECO:0000256" key="6">
    <source>
        <dbReference type="PROSITE-ProRule" id="PRU00176"/>
    </source>
</evidence>
<keyword evidence="10" id="KW-1185">Reference proteome</keyword>
<gene>
    <name evidence="9" type="ORF">JTE90_020042</name>
</gene>
<comment type="subcellular location">
    <subcellularLocation>
        <location evidence="1">Nucleus</location>
    </subcellularLocation>
</comment>
<dbReference type="PANTHER" id="PTHR16105">
    <property type="entry name" value="RNA-BINDING REGION-CONTAINING PROTEIN 3"/>
    <property type="match status" value="1"/>
</dbReference>
<evidence type="ECO:0000313" key="9">
    <source>
        <dbReference type="EMBL" id="KAG8187167.1"/>
    </source>
</evidence>
<accession>A0AAV6US75</accession>
<dbReference type="GO" id="GO:0097157">
    <property type="term" value="F:pre-mRNA intronic binding"/>
    <property type="evidence" value="ECO:0007669"/>
    <property type="project" value="TreeGrafter"/>
</dbReference>
<dbReference type="FunFam" id="3.30.70.330:FF:000207">
    <property type="entry name" value="RNA-binding region (RNP1, RRM)-containing 3"/>
    <property type="match status" value="1"/>
</dbReference>
<keyword evidence="4 6" id="KW-0694">RNA-binding</keyword>
<evidence type="ECO:0000256" key="3">
    <source>
        <dbReference type="ARBA" id="ARBA00022737"/>
    </source>
</evidence>
<evidence type="ECO:0000256" key="1">
    <source>
        <dbReference type="ARBA" id="ARBA00004123"/>
    </source>
</evidence>
<evidence type="ECO:0000256" key="2">
    <source>
        <dbReference type="ARBA" id="ARBA00020364"/>
    </source>
</evidence>
<sequence length="477" mass="54294">MLVETSELINQENKMLGPTTLYVKHLPPELKAGDREELLKLVGAVKVRVMPDDGKMKHTAFATFANHEDAKHALSILHQREVLNRHLVVEFSKEQHEHLIPHQSDYAKFQNVPKKENANKLSEKEILRQDMEEFSRKIHGVTPALGLDYLASPLLKYKYPPPTPSIIQNISHALASVPKFYTQVLHLMNKMNLPAPFGPLSPAPPLLPDKPEVKEDLMEVVEDTSEEESEYETGSDDEKSKVAEKVIPQKRALKKPKVEKKKQKLSDLIPAKSISAVRKPTEPSEVFESQPISQKKISMKNIEQIPVTDTVDSEVVGGFGEFESSKVPDDGDKTVEESGEEKWNDCKFITMEEIKKKRLSSREMKTMSIFRNFSPGEPTFRLYIKNLAKQVDEKDLRYIFGRFINRNSEADKNMFDIRLMKEGRMKGQAFVTLANEKQAAEAVRETNGFVLHTKPLVVHYARSAKPKEDDKKAKKNS</sequence>
<dbReference type="Proteomes" id="UP000827092">
    <property type="component" value="Unassembled WGS sequence"/>
</dbReference>
<keyword evidence="5" id="KW-0539">Nucleus</keyword>
<dbReference type="CDD" id="cd12239">
    <property type="entry name" value="RRM2_RBM40_like"/>
    <property type="match status" value="1"/>
</dbReference>
<proteinExistence type="predicted"/>
<dbReference type="Gene3D" id="6.10.250.610">
    <property type="match status" value="1"/>
</dbReference>
<dbReference type="InterPro" id="IPR000504">
    <property type="entry name" value="RRM_dom"/>
</dbReference>
<dbReference type="GO" id="GO:0005689">
    <property type="term" value="C:U12-type spliceosomal complex"/>
    <property type="evidence" value="ECO:0007669"/>
    <property type="project" value="TreeGrafter"/>
</dbReference>
<name>A0AAV6US75_9ARAC</name>
<dbReference type="PROSITE" id="PS50102">
    <property type="entry name" value="RRM"/>
    <property type="match status" value="2"/>
</dbReference>
<dbReference type="Gene3D" id="3.30.70.330">
    <property type="match status" value="2"/>
</dbReference>
<feature type="domain" description="RRM" evidence="8">
    <location>
        <begin position="380"/>
        <end position="463"/>
    </location>
</feature>
<evidence type="ECO:0000256" key="5">
    <source>
        <dbReference type="ARBA" id="ARBA00023242"/>
    </source>
</evidence>
<feature type="domain" description="RRM" evidence="8">
    <location>
        <begin position="19"/>
        <end position="94"/>
    </location>
</feature>
<dbReference type="PANTHER" id="PTHR16105:SF0">
    <property type="entry name" value="RNA-BINDING REGION-CONTAINING PROTEIN 3"/>
    <property type="match status" value="1"/>
</dbReference>
<dbReference type="InterPro" id="IPR035979">
    <property type="entry name" value="RBD_domain_sf"/>
</dbReference>